<feature type="transmembrane region" description="Helical" evidence="3">
    <location>
        <begin position="184"/>
        <end position="207"/>
    </location>
</feature>
<proteinExistence type="predicted"/>
<dbReference type="InterPro" id="IPR007891">
    <property type="entry name" value="CHASE3"/>
</dbReference>
<evidence type="ECO:0000259" key="4">
    <source>
        <dbReference type="PROSITE" id="PS50887"/>
    </source>
</evidence>
<keyword evidence="3" id="KW-0812">Transmembrane</keyword>
<keyword evidence="3" id="KW-1133">Transmembrane helix</keyword>
<evidence type="ECO:0000313" key="6">
    <source>
        <dbReference type="Proteomes" id="UP001430360"/>
    </source>
</evidence>
<keyword evidence="3" id="KW-0472">Membrane</keyword>
<name>A0ABS8UHQ4_9GAMM</name>
<dbReference type="RefSeq" id="WP_232137753.1">
    <property type="nucleotide sequence ID" value="NZ_CP089507.1"/>
</dbReference>
<dbReference type="Pfam" id="PF01590">
    <property type="entry name" value="GAF"/>
    <property type="match status" value="1"/>
</dbReference>
<organism evidence="5 6">
    <name type="scientific">Luteimonas fraxinea</name>
    <dbReference type="NCBI Taxonomy" id="2901869"/>
    <lineage>
        <taxon>Bacteria</taxon>
        <taxon>Pseudomonadati</taxon>
        <taxon>Pseudomonadota</taxon>
        <taxon>Gammaproteobacteria</taxon>
        <taxon>Lysobacterales</taxon>
        <taxon>Lysobacteraceae</taxon>
        <taxon>Luteimonas</taxon>
    </lineage>
</organism>
<evidence type="ECO:0000313" key="5">
    <source>
        <dbReference type="EMBL" id="MCD9098450.1"/>
    </source>
</evidence>
<dbReference type="EC" id="2.7.7.65" evidence="1"/>
<dbReference type="GO" id="GO:0052621">
    <property type="term" value="F:diguanylate cyclase activity"/>
    <property type="evidence" value="ECO:0007669"/>
    <property type="project" value="UniProtKB-EC"/>
</dbReference>
<dbReference type="SMART" id="SM00267">
    <property type="entry name" value="GGDEF"/>
    <property type="match status" value="1"/>
</dbReference>
<dbReference type="Gene3D" id="3.30.70.270">
    <property type="match status" value="1"/>
</dbReference>
<dbReference type="InterPro" id="IPR000160">
    <property type="entry name" value="GGDEF_dom"/>
</dbReference>
<accession>A0ABS8UHQ4</accession>
<comment type="catalytic activity">
    <reaction evidence="2">
        <text>2 GTP = 3',3'-c-di-GMP + 2 diphosphate</text>
        <dbReference type="Rhea" id="RHEA:24898"/>
        <dbReference type="ChEBI" id="CHEBI:33019"/>
        <dbReference type="ChEBI" id="CHEBI:37565"/>
        <dbReference type="ChEBI" id="CHEBI:58805"/>
        <dbReference type="EC" id="2.7.7.65"/>
    </reaction>
</comment>
<keyword evidence="5" id="KW-0808">Transferase</keyword>
<comment type="caution">
    <text evidence="5">The sequence shown here is derived from an EMBL/GenBank/DDBJ whole genome shotgun (WGS) entry which is preliminary data.</text>
</comment>
<dbReference type="InterPro" id="IPR050469">
    <property type="entry name" value="Diguanylate_Cyclase"/>
</dbReference>
<dbReference type="InterPro" id="IPR003018">
    <property type="entry name" value="GAF"/>
</dbReference>
<dbReference type="Proteomes" id="UP001430360">
    <property type="component" value="Unassembled WGS sequence"/>
</dbReference>
<dbReference type="SUPFAM" id="SSF55073">
    <property type="entry name" value="Nucleotide cyclase"/>
    <property type="match status" value="1"/>
</dbReference>
<dbReference type="PANTHER" id="PTHR45138:SF9">
    <property type="entry name" value="DIGUANYLATE CYCLASE DGCM-RELATED"/>
    <property type="match status" value="1"/>
</dbReference>
<sequence length="571" mass="62808">MPASSSRLSSYRLPAFALALLLLLGVGIASVWGVSSLRTSNEWIGHTYEVINRIEVAERAIRSTEANARAYRLTGHPEFRSQYLIATHQVDTAHEALASAIRDNPAQHARVKRMREAAQAHLVELRRLFDLQELQGAEAARQATNSTLTLRQWNEFDTAASEMRREELRLLDQRKARSDRSATLLSAIVVLGMLLSGGLMISLMVSVTRENKRARRLELEARGAAHEMALSMAQVGELSKQRHELARYSGLLQSCQTLDEIVQLSIDTIRRLVPDASGRFYLIRASQNFHDSVASFGDHLISSPDSLMPADCWALRRGQAHMVSGEEARQLSCAHLDTGTPAPGITSLCLPLSAQGTSIGLLHVSAATDAMDHGSAVDELIGQLAEQLGLAIANLQLRETLRTQSLRDPLTGLFNRRYLEESLARELQRCERRNLPLSVLMLDVDHFKRFNDTHGHAAGDALLGQVGRQIQAGVRAEDIACRYGGEEFTVVLPELDAAGALVRAEQIRRAVEIATVQHLGQQLGPVTMSIGISTFPGDGLTPEVLLQLADATLYRAKAEGRNRVLHVSYDD</sequence>
<dbReference type="InterPro" id="IPR043128">
    <property type="entry name" value="Rev_trsase/Diguanyl_cyclase"/>
</dbReference>
<dbReference type="SMART" id="SM00065">
    <property type="entry name" value="GAF"/>
    <property type="match status" value="1"/>
</dbReference>
<dbReference type="Gene3D" id="3.30.450.40">
    <property type="match status" value="1"/>
</dbReference>
<dbReference type="PROSITE" id="PS50887">
    <property type="entry name" value="GGDEF"/>
    <property type="match status" value="1"/>
</dbReference>
<keyword evidence="6" id="KW-1185">Reference proteome</keyword>
<evidence type="ECO:0000256" key="1">
    <source>
        <dbReference type="ARBA" id="ARBA00012528"/>
    </source>
</evidence>
<dbReference type="InterPro" id="IPR029787">
    <property type="entry name" value="Nucleotide_cyclase"/>
</dbReference>
<dbReference type="NCBIfam" id="TIGR00254">
    <property type="entry name" value="GGDEF"/>
    <property type="match status" value="1"/>
</dbReference>
<dbReference type="Pfam" id="PF05227">
    <property type="entry name" value="CHASE3"/>
    <property type="match status" value="1"/>
</dbReference>
<dbReference type="SUPFAM" id="SSF55781">
    <property type="entry name" value="GAF domain-like"/>
    <property type="match status" value="1"/>
</dbReference>
<reference evidence="5" key="2">
    <citation type="journal article" date="2022" name="Syst. Appl. Microbiol.">
        <title>Physiological and genomic characterisation of Luteimonas fraxinea sp. nov., a bacterial species associated with trees tolerant to ash dieback.</title>
        <authorList>
            <person name="Ulrich K."/>
            <person name="Becker R."/>
            <person name="Behrendt U."/>
            <person name="Kube M."/>
            <person name="Schneck V."/>
            <person name="Ulrich A."/>
        </authorList>
    </citation>
    <scope>NUCLEOTIDE SEQUENCE</scope>
    <source>
        <strain evidence="5">A1P009</strain>
    </source>
</reference>
<dbReference type="EMBL" id="JAJQKU010000006">
    <property type="protein sequence ID" value="MCD9098450.1"/>
    <property type="molecule type" value="Genomic_DNA"/>
</dbReference>
<dbReference type="CDD" id="cd01949">
    <property type="entry name" value="GGDEF"/>
    <property type="match status" value="1"/>
</dbReference>
<gene>
    <name evidence="5" type="ORF">LTT95_16050</name>
</gene>
<reference evidence="5" key="1">
    <citation type="submission" date="2021-12" db="EMBL/GenBank/DDBJ databases">
        <authorList>
            <person name="Ulrich A."/>
        </authorList>
    </citation>
    <scope>NUCLEOTIDE SEQUENCE</scope>
    <source>
        <strain evidence="5">A1P009</strain>
    </source>
</reference>
<dbReference type="CDD" id="cd19410">
    <property type="entry name" value="HK9-like_sensor"/>
    <property type="match status" value="1"/>
</dbReference>
<protein>
    <recommendedName>
        <fullName evidence="1">diguanylate cyclase</fullName>
        <ecNumber evidence="1">2.7.7.65</ecNumber>
    </recommendedName>
</protein>
<keyword evidence="5" id="KW-0548">Nucleotidyltransferase</keyword>
<dbReference type="Pfam" id="PF00990">
    <property type="entry name" value="GGDEF"/>
    <property type="match status" value="1"/>
</dbReference>
<evidence type="ECO:0000256" key="3">
    <source>
        <dbReference type="SAM" id="Phobius"/>
    </source>
</evidence>
<dbReference type="InterPro" id="IPR029016">
    <property type="entry name" value="GAF-like_dom_sf"/>
</dbReference>
<evidence type="ECO:0000256" key="2">
    <source>
        <dbReference type="ARBA" id="ARBA00034247"/>
    </source>
</evidence>
<dbReference type="PANTHER" id="PTHR45138">
    <property type="entry name" value="REGULATORY COMPONENTS OF SENSORY TRANSDUCTION SYSTEM"/>
    <property type="match status" value="1"/>
</dbReference>
<feature type="domain" description="GGDEF" evidence="4">
    <location>
        <begin position="435"/>
        <end position="569"/>
    </location>
</feature>